<name>A0A8D9EEU5_9HEMI</name>
<reference evidence="2" key="1">
    <citation type="submission" date="2021-05" db="EMBL/GenBank/DDBJ databases">
        <authorList>
            <person name="Alioto T."/>
            <person name="Alioto T."/>
            <person name="Gomez Garrido J."/>
        </authorList>
    </citation>
    <scope>NUCLEOTIDE SEQUENCE</scope>
</reference>
<keyword evidence="1" id="KW-0812">Transmembrane</keyword>
<feature type="transmembrane region" description="Helical" evidence="1">
    <location>
        <begin position="71"/>
        <end position="92"/>
    </location>
</feature>
<accession>A0A8D9EEU5</accession>
<organism evidence="2">
    <name type="scientific">Cacopsylla melanoneura</name>
    <dbReference type="NCBI Taxonomy" id="428564"/>
    <lineage>
        <taxon>Eukaryota</taxon>
        <taxon>Metazoa</taxon>
        <taxon>Ecdysozoa</taxon>
        <taxon>Arthropoda</taxon>
        <taxon>Hexapoda</taxon>
        <taxon>Insecta</taxon>
        <taxon>Pterygota</taxon>
        <taxon>Neoptera</taxon>
        <taxon>Paraneoptera</taxon>
        <taxon>Hemiptera</taxon>
        <taxon>Sternorrhyncha</taxon>
        <taxon>Psylloidea</taxon>
        <taxon>Psyllidae</taxon>
        <taxon>Psyllinae</taxon>
        <taxon>Cacopsylla</taxon>
    </lineage>
</organism>
<keyword evidence="1" id="KW-0472">Membrane</keyword>
<proteinExistence type="predicted"/>
<sequence length="120" mass="14178">MKMTVQHVHGCELKRKLSGQWRLWTRWMGTRRRRNVRVYLHLQYIGEGEAGGRSSIIALFNLVRRKFTPKIYLFLLIGSIILYSFQWCELWVRLLDTGCFRNSLGSNLSIPSRNTIVCFI</sequence>
<evidence type="ECO:0000313" key="2">
    <source>
        <dbReference type="EMBL" id="CAG6751378.1"/>
    </source>
</evidence>
<dbReference type="EMBL" id="HBUF01529501">
    <property type="protein sequence ID" value="CAG6751378.1"/>
    <property type="molecule type" value="Transcribed_RNA"/>
</dbReference>
<protein>
    <submittedName>
        <fullName evidence="2">Uncharacterized protein</fullName>
    </submittedName>
</protein>
<dbReference type="AlphaFoldDB" id="A0A8D9EEU5"/>
<evidence type="ECO:0000256" key="1">
    <source>
        <dbReference type="SAM" id="Phobius"/>
    </source>
</evidence>
<keyword evidence="1" id="KW-1133">Transmembrane helix</keyword>